<protein>
    <submittedName>
        <fullName evidence="1">SDR family NAD(P)-dependent oxidoreductase</fullName>
    </submittedName>
</protein>
<sequence>MSKSLLVIVGAGPGVSAGIARKFGNNGFKVILIARKKESLDLQIAELQQKNIEAHGVIADAAGPDSLKAAFKQIKSVYGIPDILIYNAGANTINNPSILEREDLLNDFKVNVVGALISAQQIIPEMMEREKGTILFTGGMLAINPVTSRASASISKAGLRNLSFALAEELFPYGIHVGTVTIGGVVKKGTFFDPDLIAESYWNLYINKEEKEIVYKQV</sequence>
<name>A0A386HM28_9BACT</name>
<dbReference type="InterPro" id="IPR002347">
    <property type="entry name" value="SDR_fam"/>
</dbReference>
<reference evidence="1 2" key="1">
    <citation type="submission" date="2018-09" db="EMBL/GenBank/DDBJ databases">
        <title>Arachidicoccus sp. nov., a bacterium isolated from soil.</title>
        <authorList>
            <person name="Weon H.-Y."/>
            <person name="Kwon S.-W."/>
            <person name="Lee S.A."/>
        </authorList>
    </citation>
    <scope>NUCLEOTIDE SEQUENCE [LARGE SCALE GENOMIC DNA]</scope>
    <source>
        <strain evidence="1 2">KIS59-12</strain>
    </source>
</reference>
<dbReference type="Gene3D" id="3.40.50.720">
    <property type="entry name" value="NAD(P)-binding Rossmann-like Domain"/>
    <property type="match status" value="1"/>
</dbReference>
<dbReference type="InterPro" id="IPR036291">
    <property type="entry name" value="NAD(P)-bd_dom_sf"/>
</dbReference>
<accession>A0A386HM28</accession>
<dbReference type="KEGG" id="ark:D6B99_02475"/>
<dbReference type="PANTHER" id="PTHR43431:SF1">
    <property type="entry name" value="OS08G0476300 PROTEIN"/>
    <property type="match status" value="1"/>
</dbReference>
<proteinExistence type="predicted"/>
<dbReference type="PRINTS" id="PR00081">
    <property type="entry name" value="GDHRDH"/>
</dbReference>
<dbReference type="SUPFAM" id="SSF51735">
    <property type="entry name" value="NAD(P)-binding Rossmann-fold domains"/>
    <property type="match status" value="1"/>
</dbReference>
<dbReference type="PANTHER" id="PTHR43431">
    <property type="entry name" value="OXIDOREDUCTASE, SHORT CHAIN DEHYDROGENASE/REDUCTASE FAMILY (AFU_ORTHOLOGUE AFUA_5G14000)"/>
    <property type="match status" value="1"/>
</dbReference>
<gene>
    <name evidence="1" type="ORF">D6B99_02475</name>
</gene>
<evidence type="ECO:0000313" key="2">
    <source>
        <dbReference type="Proteomes" id="UP000266118"/>
    </source>
</evidence>
<keyword evidence="2" id="KW-1185">Reference proteome</keyword>
<dbReference type="OrthoDB" id="9799818at2"/>
<dbReference type="AlphaFoldDB" id="A0A386HM28"/>
<organism evidence="1 2">
    <name type="scientific">Arachidicoccus soli</name>
    <dbReference type="NCBI Taxonomy" id="2341117"/>
    <lineage>
        <taxon>Bacteria</taxon>
        <taxon>Pseudomonadati</taxon>
        <taxon>Bacteroidota</taxon>
        <taxon>Chitinophagia</taxon>
        <taxon>Chitinophagales</taxon>
        <taxon>Chitinophagaceae</taxon>
        <taxon>Arachidicoccus</taxon>
    </lineage>
</organism>
<dbReference type="Pfam" id="PF00106">
    <property type="entry name" value="adh_short"/>
    <property type="match status" value="1"/>
</dbReference>
<dbReference type="Proteomes" id="UP000266118">
    <property type="component" value="Chromosome"/>
</dbReference>
<dbReference type="EMBL" id="CP032489">
    <property type="protein sequence ID" value="AYD46580.1"/>
    <property type="molecule type" value="Genomic_DNA"/>
</dbReference>
<evidence type="ECO:0000313" key="1">
    <source>
        <dbReference type="EMBL" id="AYD46580.1"/>
    </source>
</evidence>
<dbReference type="RefSeq" id="WP_119984751.1">
    <property type="nucleotide sequence ID" value="NZ_CP032489.1"/>
</dbReference>